<sequence length="382" mass="40486">MNDFSTRAIHAGQAFDPTTGAIIPPIYMSSTFVQDGIGGFRNGYEYARGGNPTRDSLQELLASLEGGSKAFSFASGLAAEDALLRSLLKTGDHVLMGNDVYGGTHRLVNRLFVPWGIELSTVEMSDADAVRAAIRPGKTRVLWLETPSNPLLKITDIEALAAIGHEAGVIVVVDNTFASPYLQQPLSLGADVVVHSATKYLGGHSDVLGGAVVVNDEELAEKVAFLQFGAGGVSSPMESWLTVRGIKTLAVRMDRHSENAHTIASALEGHPAIERVFYPGLESHPGHDIAARQMRDFGGMLSVALKGGPDAARRFAESTSLFQLAESLGGVESLISYPSEMTHASVKGTELAVPENVIRLSVGIESIGDLLADVLQALDPLS</sequence>
<dbReference type="GO" id="GO:0003962">
    <property type="term" value="F:cystathionine gamma-synthase activity"/>
    <property type="evidence" value="ECO:0007669"/>
    <property type="project" value="TreeGrafter"/>
</dbReference>
<dbReference type="PROSITE" id="PS00868">
    <property type="entry name" value="CYS_MET_METAB_PP"/>
    <property type="match status" value="1"/>
</dbReference>
<dbReference type="GO" id="GO:0030170">
    <property type="term" value="F:pyridoxal phosphate binding"/>
    <property type="evidence" value="ECO:0007669"/>
    <property type="project" value="InterPro"/>
</dbReference>
<dbReference type="CDD" id="cd00614">
    <property type="entry name" value="CGS_like"/>
    <property type="match status" value="1"/>
</dbReference>
<dbReference type="Gene3D" id="3.90.1150.10">
    <property type="entry name" value="Aspartate Aminotransferase, domain 1"/>
    <property type="match status" value="1"/>
</dbReference>
<dbReference type="InterPro" id="IPR015421">
    <property type="entry name" value="PyrdxlP-dep_Trfase_major"/>
</dbReference>
<keyword evidence="7" id="KW-1185">Reference proteome</keyword>
<comment type="caution">
    <text evidence="6">The sequence shown here is derived from an EMBL/GenBank/DDBJ whole genome shotgun (WGS) entry which is preliminary data.</text>
</comment>
<dbReference type="NCBIfam" id="NF005871">
    <property type="entry name" value="PRK07811.1"/>
    <property type="match status" value="1"/>
</dbReference>
<dbReference type="Pfam" id="PF01053">
    <property type="entry name" value="Cys_Met_Meta_PP"/>
    <property type="match status" value="1"/>
</dbReference>
<reference evidence="6 7" key="1">
    <citation type="submission" date="2019-06" db="EMBL/GenBank/DDBJ databases">
        <title>Sequencing the genomes of 1000 actinobacteria strains.</title>
        <authorList>
            <person name="Klenk H.-P."/>
        </authorList>
    </citation>
    <scope>NUCLEOTIDE SEQUENCE [LARGE SCALE GENOMIC DNA]</scope>
    <source>
        <strain evidence="6 7">DSM 26477</strain>
    </source>
</reference>
<organism evidence="6 7">
    <name type="scientific">Homoserinimonas aerilata</name>
    <dbReference type="NCBI Taxonomy" id="1162970"/>
    <lineage>
        <taxon>Bacteria</taxon>
        <taxon>Bacillati</taxon>
        <taxon>Actinomycetota</taxon>
        <taxon>Actinomycetes</taxon>
        <taxon>Micrococcales</taxon>
        <taxon>Microbacteriaceae</taxon>
        <taxon>Homoserinimonas</taxon>
    </lineage>
</organism>
<evidence type="ECO:0000256" key="3">
    <source>
        <dbReference type="ARBA" id="ARBA00022898"/>
    </source>
</evidence>
<dbReference type="GO" id="GO:0019343">
    <property type="term" value="P:cysteine biosynthetic process via cystathionine"/>
    <property type="evidence" value="ECO:0007669"/>
    <property type="project" value="TreeGrafter"/>
</dbReference>
<dbReference type="PIRSF" id="PIRSF001434">
    <property type="entry name" value="CGS"/>
    <property type="match status" value="1"/>
</dbReference>
<evidence type="ECO:0000256" key="4">
    <source>
        <dbReference type="PIRSR" id="PIRSR001434-2"/>
    </source>
</evidence>
<proteinExistence type="inferred from homology"/>
<dbReference type="Proteomes" id="UP000317998">
    <property type="component" value="Unassembled WGS sequence"/>
</dbReference>
<protein>
    <submittedName>
        <fullName evidence="6">Cystathionine gamma-lyase</fullName>
    </submittedName>
</protein>
<dbReference type="FunFam" id="3.40.640.10:FF:000009">
    <property type="entry name" value="Cystathionine gamma-synthase homolog"/>
    <property type="match status" value="1"/>
</dbReference>
<accession>A0A542YL44</accession>
<dbReference type="SUPFAM" id="SSF53383">
    <property type="entry name" value="PLP-dependent transferases"/>
    <property type="match status" value="1"/>
</dbReference>
<dbReference type="OrthoDB" id="9780685at2"/>
<dbReference type="PANTHER" id="PTHR11808">
    <property type="entry name" value="TRANS-SULFURATION ENZYME FAMILY MEMBER"/>
    <property type="match status" value="1"/>
</dbReference>
<dbReference type="InterPro" id="IPR000277">
    <property type="entry name" value="Cys/Met-Metab_PyrdxlP-dep_enz"/>
</dbReference>
<dbReference type="GO" id="GO:0004123">
    <property type="term" value="F:cystathionine gamma-lyase activity"/>
    <property type="evidence" value="ECO:0007669"/>
    <property type="project" value="TreeGrafter"/>
</dbReference>
<comment type="cofactor">
    <cofactor evidence="1 5">
        <name>pyridoxal 5'-phosphate</name>
        <dbReference type="ChEBI" id="CHEBI:597326"/>
    </cofactor>
</comment>
<dbReference type="GO" id="GO:0009086">
    <property type="term" value="P:methionine biosynthetic process"/>
    <property type="evidence" value="ECO:0007669"/>
    <property type="project" value="UniProtKB-ARBA"/>
</dbReference>
<evidence type="ECO:0000256" key="2">
    <source>
        <dbReference type="ARBA" id="ARBA00009077"/>
    </source>
</evidence>
<dbReference type="GO" id="GO:0005737">
    <property type="term" value="C:cytoplasm"/>
    <property type="evidence" value="ECO:0007669"/>
    <property type="project" value="TreeGrafter"/>
</dbReference>
<evidence type="ECO:0000256" key="5">
    <source>
        <dbReference type="RuleBase" id="RU362118"/>
    </source>
</evidence>
<dbReference type="PANTHER" id="PTHR11808:SF15">
    <property type="entry name" value="CYSTATHIONINE GAMMA-LYASE"/>
    <property type="match status" value="1"/>
</dbReference>
<gene>
    <name evidence="6" type="ORF">FB562_1928</name>
</gene>
<name>A0A542YL44_9MICO</name>
<evidence type="ECO:0000256" key="1">
    <source>
        <dbReference type="ARBA" id="ARBA00001933"/>
    </source>
</evidence>
<dbReference type="EMBL" id="VFOM01000001">
    <property type="protein sequence ID" value="TQL48822.1"/>
    <property type="molecule type" value="Genomic_DNA"/>
</dbReference>
<dbReference type="RefSeq" id="WP_141880890.1">
    <property type="nucleotide sequence ID" value="NZ_VFOM01000001.1"/>
</dbReference>
<dbReference type="FunFam" id="3.90.1150.10:FF:000033">
    <property type="entry name" value="Cystathionine gamma-synthase"/>
    <property type="match status" value="1"/>
</dbReference>
<feature type="modified residue" description="N6-(pyridoxal phosphate)lysine" evidence="4">
    <location>
        <position position="199"/>
    </location>
</feature>
<dbReference type="AlphaFoldDB" id="A0A542YL44"/>
<dbReference type="GO" id="GO:0019346">
    <property type="term" value="P:transsulfuration"/>
    <property type="evidence" value="ECO:0007669"/>
    <property type="project" value="InterPro"/>
</dbReference>
<dbReference type="InterPro" id="IPR015422">
    <property type="entry name" value="PyrdxlP-dep_Trfase_small"/>
</dbReference>
<keyword evidence="6" id="KW-0456">Lyase</keyword>
<evidence type="ECO:0000313" key="6">
    <source>
        <dbReference type="EMBL" id="TQL48822.1"/>
    </source>
</evidence>
<comment type="similarity">
    <text evidence="2 5">Belongs to the trans-sulfuration enzymes family.</text>
</comment>
<evidence type="ECO:0000313" key="7">
    <source>
        <dbReference type="Proteomes" id="UP000317998"/>
    </source>
</evidence>
<dbReference type="Gene3D" id="3.40.640.10">
    <property type="entry name" value="Type I PLP-dependent aspartate aminotransferase-like (Major domain)"/>
    <property type="match status" value="1"/>
</dbReference>
<dbReference type="InterPro" id="IPR015424">
    <property type="entry name" value="PyrdxlP-dep_Trfase"/>
</dbReference>
<dbReference type="InterPro" id="IPR054542">
    <property type="entry name" value="Cys_met_metab_PP"/>
</dbReference>
<keyword evidence="3 4" id="KW-0663">Pyridoxal phosphate</keyword>